<accession>A0A1R1XFI1</accession>
<evidence type="ECO:0000256" key="1">
    <source>
        <dbReference type="SAM" id="MobiDB-lite"/>
    </source>
</evidence>
<comment type="caution">
    <text evidence="2">The sequence shown here is derived from an EMBL/GenBank/DDBJ whole genome shotgun (WGS) entry which is preliminary data.</text>
</comment>
<organism evidence="2 3">
    <name type="scientific">Smittium culicis</name>
    <dbReference type="NCBI Taxonomy" id="133412"/>
    <lineage>
        <taxon>Eukaryota</taxon>
        <taxon>Fungi</taxon>
        <taxon>Fungi incertae sedis</taxon>
        <taxon>Zoopagomycota</taxon>
        <taxon>Kickxellomycotina</taxon>
        <taxon>Harpellomycetes</taxon>
        <taxon>Harpellales</taxon>
        <taxon>Legeriomycetaceae</taxon>
        <taxon>Smittium</taxon>
    </lineage>
</organism>
<keyword evidence="3" id="KW-1185">Reference proteome</keyword>
<gene>
    <name evidence="2" type="ORF">AYI70_g8549</name>
</gene>
<protein>
    <submittedName>
        <fullName evidence="2">Uncharacterized protein</fullName>
    </submittedName>
</protein>
<dbReference type="AlphaFoldDB" id="A0A1R1XFI1"/>
<reference evidence="2 3" key="1">
    <citation type="submission" date="2017-01" db="EMBL/GenBank/DDBJ databases">
        <authorList>
            <person name="Mah S.A."/>
            <person name="Swanson W.J."/>
            <person name="Moy G.W."/>
            <person name="Vacquier V.D."/>
        </authorList>
    </citation>
    <scope>NUCLEOTIDE SEQUENCE [LARGE SCALE GENOMIC DNA]</scope>
    <source>
        <strain evidence="2 3">GSMNP</strain>
    </source>
</reference>
<evidence type="ECO:0000313" key="3">
    <source>
        <dbReference type="Proteomes" id="UP000187283"/>
    </source>
</evidence>
<evidence type="ECO:0000313" key="2">
    <source>
        <dbReference type="EMBL" id="OMJ13346.1"/>
    </source>
</evidence>
<dbReference type="EMBL" id="LSSN01003526">
    <property type="protein sequence ID" value="OMJ13346.1"/>
    <property type="molecule type" value="Genomic_DNA"/>
</dbReference>
<dbReference type="Proteomes" id="UP000187283">
    <property type="component" value="Unassembled WGS sequence"/>
</dbReference>
<sequence length="78" mass="8562">MESKAILDNFHSKISFTGTSKQVGFRRKIWVKFEETAVFLNKDIDGNTYSDSISYEKQAGNDLRGPGDPGTGLSSSAD</sequence>
<feature type="region of interest" description="Disordered" evidence="1">
    <location>
        <begin position="57"/>
        <end position="78"/>
    </location>
</feature>
<proteinExistence type="predicted"/>
<name>A0A1R1XFI1_9FUNG</name>